<dbReference type="Pfam" id="PF00664">
    <property type="entry name" value="ABC_membrane"/>
    <property type="match status" value="1"/>
</dbReference>
<dbReference type="Proteomes" id="UP000180246">
    <property type="component" value="Unassembled WGS sequence"/>
</dbReference>
<dbReference type="InterPro" id="IPR039421">
    <property type="entry name" value="Type_1_exporter"/>
</dbReference>
<keyword evidence="6 8" id="KW-1133">Transmembrane helix</keyword>
<sequence length="544" mass="60416">MSAQKKKDLGSRRAPGEPSTFRNFFRMLGATRRQYWTALSCNCVVAGSETIIHPLLVKEIFDGVNQGTELNRFLMLVFAYLLLGVTLNIVGYYLSLWQMRVDNKIVADTSSRILYAYYGKNYGDVLREGSGYYLSRIRSDVKDGLVPMLALVRRTVVSAVMFVGLISVLLILSWQAFAILAVLIPVATWVSIKVSTRIRHLAIVERDNEAKLMGILTKSVDALKMVRTYTMIPQTLDKFNKTMGETLESGYRKQQVVRRLQTASDLTMSVSDACSIFVGALLVLKKQMTIGAYFSFMNAFWRSATTLIQIFSLSADLHALGAVVNRLASFMNDHGTTPSCKNGTAVRASEICFSYADNKVVCDFSIDVEPGTRLLIVGNNGSGKTTLANILAGYLSPSSGDLQLPPKISAATLPVFFPPIKVRDLDIKADLLKQFAVDKPDILDSFPDQLSAGQQQKISLALSLSKEADLYVLDEPLANLDVNSRDIAMRAIWERTDGKILVMIMHASVEYYSKFDQVRVLGDDSGLEYEQTAHKENPKDMQHS</sequence>
<keyword evidence="7 8" id="KW-0472">Membrane</keyword>
<dbReference type="PROSITE" id="PS50893">
    <property type="entry name" value="ABC_TRANSPORTER_2"/>
    <property type="match status" value="1"/>
</dbReference>
<protein>
    <submittedName>
        <fullName evidence="11">ABC transporter family protein</fullName>
    </submittedName>
</protein>
<evidence type="ECO:0000313" key="12">
    <source>
        <dbReference type="Proteomes" id="UP000180246"/>
    </source>
</evidence>
<gene>
    <name evidence="11" type="ORF">LO55_881</name>
</gene>
<keyword evidence="2" id="KW-1003">Cell membrane</keyword>
<dbReference type="PANTHER" id="PTHR43394:SF1">
    <property type="entry name" value="ATP-BINDING CASSETTE SUB-FAMILY B MEMBER 10, MITOCHONDRIAL"/>
    <property type="match status" value="1"/>
</dbReference>
<dbReference type="SMART" id="SM00382">
    <property type="entry name" value="AAA"/>
    <property type="match status" value="1"/>
</dbReference>
<keyword evidence="4" id="KW-0547">Nucleotide-binding</keyword>
<dbReference type="GO" id="GO:0016887">
    <property type="term" value="F:ATP hydrolysis activity"/>
    <property type="evidence" value="ECO:0007669"/>
    <property type="project" value="InterPro"/>
</dbReference>
<dbReference type="PROSITE" id="PS50929">
    <property type="entry name" value="ABC_TM1F"/>
    <property type="match status" value="1"/>
</dbReference>
<dbReference type="AlphaFoldDB" id="A0A1S2NC98"/>
<feature type="transmembrane region" description="Helical" evidence="8">
    <location>
        <begin position="73"/>
        <end position="94"/>
    </location>
</feature>
<evidence type="ECO:0000259" key="10">
    <source>
        <dbReference type="PROSITE" id="PS50929"/>
    </source>
</evidence>
<dbReference type="CDD" id="cd00267">
    <property type="entry name" value="ABC_ATPase"/>
    <property type="match status" value="1"/>
</dbReference>
<keyword evidence="5" id="KW-0067">ATP-binding</keyword>
<dbReference type="SUPFAM" id="SSF52540">
    <property type="entry name" value="P-loop containing nucleoside triphosphate hydrolases"/>
    <property type="match status" value="1"/>
</dbReference>
<dbReference type="InterPro" id="IPR027417">
    <property type="entry name" value="P-loop_NTPase"/>
</dbReference>
<dbReference type="InterPro" id="IPR017871">
    <property type="entry name" value="ABC_transporter-like_CS"/>
</dbReference>
<feature type="domain" description="ABC transporter" evidence="9">
    <location>
        <begin position="346"/>
        <end position="544"/>
    </location>
</feature>
<evidence type="ECO:0000256" key="7">
    <source>
        <dbReference type="ARBA" id="ARBA00023136"/>
    </source>
</evidence>
<dbReference type="InterPro" id="IPR011527">
    <property type="entry name" value="ABC1_TM_dom"/>
</dbReference>
<evidence type="ECO:0000256" key="5">
    <source>
        <dbReference type="ARBA" id="ARBA00022840"/>
    </source>
</evidence>
<reference evidence="11 12" key="1">
    <citation type="submission" date="2014-10" db="EMBL/GenBank/DDBJ databases">
        <authorList>
            <person name="Seo M.-J."/>
            <person name="Seok Y.J."/>
            <person name="Cha I.-T."/>
        </authorList>
    </citation>
    <scope>NUCLEOTIDE SEQUENCE [LARGE SCALE GENOMIC DNA]</scope>
    <source>
        <strain evidence="11 12">NEU</strain>
    </source>
</reference>
<dbReference type="PROSITE" id="PS00211">
    <property type="entry name" value="ABC_TRANSPORTER_1"/>
    <property type="match status" value="1"/>
</dbReference>
<dbReference type="Gene3D" id="1.20.1560.10">
    <property type="entry name" value="ABC transporter type 1, transmembrane domain"/>
    <property type="match status" value="1"/>
</dbReference>
<evidence type="ECO:0000256" key="2">
    <source>
        <dbReference type="ARBA" id="ARBA00022475"/>
    </source>
</evidence>
<dbReference type="GO" id="GO:0005524">
    <property type="term" value="F:ATP binding"/>
    <property type="evidence" value="ECO:0007669"/>
    <property type="project" value="UniProtKB-KW"/>
</dbReference>
<evidence type="ECO:0000313" key="11">
    <source>
        <dbReference type="EMBL" id="OIJ42665.1"/>
    </source>
</evidence>
<dbReference type="GO" id="GO:0005886">
    <property type="term" value="C:plasma membrane"/>
    <property type="evidence" value="ECO:0007669"/>
    <property type="project" value="UniProtKB-SubCell"/>
</dbReference>
<accession>A0A1S2NC98</accession>
<evidence type="ECO:0000256" key="3">
    <source>
        <dbReference type="ARBA" id="ARBA00022692"/>
    </source>
</evidence>
<comment type="caution">
    <text evidence="11">The sequence shown here is derived from an EMBL/GenBank/DDBJ whole genome shotgun (WGS) entry which is preliminary data.</text>
</comment>
<dbReference type="InterPro" id="IPR036640">
    <property type="entry name" value="ABC1_TM_sf"/>
</dbReference>
<evidence type="ECO:0000256" key="8">
    <source>
        <dbReference type="SAM" id="Phobius"/>
    </source>
</evidence>
<proteinExistence type="predicted"/>
<evidence type="ECO:0000256" key="6">
    <source>
        <dbReference type="ARBA" id="ARBA00022989"/>
    </source>
</evidence>
<feature type="transmembrane region" description="Helical" evidence="8">
    <location>
        <begin position="35"/>
        <end position="53"/>
    </location>
</feature>
<evidence type="ECO:0000256" key="1">
    <source>
        <dbReference type="ARBA" id="ARBA00004651"/>
    </source>
</evidence>
<feature type="domain" description="ABC transmembrane type-1" evidence="10">
    <location>
        <begin position="54"/>
        <end position="319"/>
    </location>
</feature>
<organism evidence="11 12">
    <name type="scientific">Massilia timonae</name>
    <dbReference type="NCBI Taxonomy" id="47229"/>
    <lineage>
        <taxon>Bacteria</taxon>
        <taxon>Pseudomonadati</taxon>
        <taxon>Pseudomonadota</taxon>
        <taxon>Betaproteobacteria</taxon>
        <taxon>Burkholderiales</taxon>
        <taxon>Oxalobacteraceae</taxon>
        <taxon>Telluria group</taxon>
        <taxon>Massilia</taxon>
    </lineage>
</organism>
<evidence type="ECO:0000259" key="9">
    <source>
        <dbReference type="PROSITE" id="PS50893"/>
    </source>
</evidence>
<comment type="subcellular location">
    <subcellularLocation>
        <location evidence="1">Cell membrane</location>
        <topology evidence="1">Multi-pass membrane protein</topology>
    </subcellularLocation>
</comment>
<dbReference type="RefSeq" id="WP_083415163.1">
    <property type="nucleotide sequence ID" value="NZ_JRYB01000001.1"/>
</dbReference>
<dbReference type="Gene3D" id="3.40.50.300">
    <property type="entry name" value="P-loop containing nucleotide triphosphate hydrolases"/>
    <property type="match status" value="2"/>
</dbReference>
<dbReference type="Pfam" id="PF00005">
    <property type="entry name" value="ABC_tran"/>
    <property type="match status" value="1"/>
</dbReference>
<dbReference type="PANTHER" id="PTHR43394">
    <property type="entry name" value="ATP-DEPENDENT PERMEASE MDL1, MITOCHONDRIAL"/>
    <property type="match status" value="1"/>
</dbReference>
<dbReference type="EMBL" id="JRYB01000001">
    <property type="protein sequence ID" value="OIJ42665.1"/>
    <property type="molecule type" value="Genomic_DNA"/>
</dbReference>
<keyword evidence="3 8" id="KW-0812">Transmembrane</keyword>
<dbReference type="GO" id="GO:0015421">
    <property type="term" value="F:ABC-type oligopeptide transporter activity"/>
    <property type="evidence" value="ECO:0007669"/>
    <property type="project" value="TreeGrafter"/>
</dbReference>
<dbReference type="SUPFAM" id="SSF90123">
    <property type="entry name" value="ABC transporter transmembrane region"/>
    <property type="match status" value="1"/>
</dbReference>
<dbReference type="CDD" id="cd07346">
    <property type="entry name" value="ABC_6TM_exporters"/>
    <property type="match status" value="1"/>
</dbReference>
<evidence type="ECO:0000256" key="4">
    <source>
        <dbReference type="ARBA" id="ARBA00022741"/>
    </source>
</evidence>
<dbReference type="InterPro" id="IPR003593">
    <property type="entry name" value="AAA+_ATPase"/>
</dbReference>
<name>A0A1S2NC98_9BURK</name>
<dbReference type="InterPro" id="IPR003439">
    <property type="entry name" value="ABC_transporter-like_ATP-bd"/>
</dbReference>